<dbReference type="STRING" id="1391654.AKJ09_08831"/>
<dbReference type="GO" id="GO:0006207">
    <property type="term" value="P:'de novo' pyrimidine nucleobase biosynthetic process"/>
    <property type="evidence" value="ECO:0007669"/>
    <property type="project" value="InterPro"/>
</dbReference>
<feature type="active site" description="Nucleophile" evidence="11">
    <location>
        <position position="277"/>
    </location>
</feature>
<dbReference type="GO" id="GO:0006541">
    <property type="term" value="P:glutamine metabolic process"/>
    <property type="evidence" value="ECO:0007669"/>
    <property type="project" value="InterPro"/>
</dbReference>
<dbReference type="GO" id="GO:0005524">
    <property type="term" value="F:ATP binding"/>
    <property type="evidence" value="ECO:0007669"/>
    <property type="project" value="UniProtKB-UniRule"/>
</dbReference>
<evidence type="ECO:0000256" key="6">
    <source>
        <dbReference type="ARBA" id="ARBA00022840"/>
    </source>
</evidence>
<evidence type="ECO:0000313" key="14">
    <source>
        <dbReference type="Proteomes" id="UP000064967"/>
    </source>
</evidence>
<dbReference type="PROSITE" id="PS51273">
    <property type="entry name" value="GATASE_TYPE_1"/>
    <property type="match status" value="1"/>
</dbReference>
<keyword evidence="14" id="KW-1185">Reference proteome</keyword>
<keyword evidence="8 11" id="KW-0665">Pyrimidine biosynthesis</keyword>
<evidence type="ECO:0000256" key="2">
    <source>
        <dbReference type="ARBA" id="ARBA00005077"/>
    </source>
</evidence>
<feature type="binding site" evidence="11">
    <location>
        <position position="322"/>
    </location>
    <ligand>
        <name>L-glutamine</name>
        <dbReference type="ChEBI" id="CHEBI:58359"/>
    </ligand>
</feature>
<feature type="domain" description="Carbamoyl-phosphate synthase small subunit N-terminal" evidence="12">
    <location>
        <begin position="14"/>
        <end position="146"/>
    </location>
</feature>
<dbReference type="EC" id="6.3.5.5" evidence="11"/>
<evidence type="ECO:0000256" key="11">
    <source>
        <dbReference type="HAMAP-Rule" id="MF_01209"/>
    </source>
</evidence>
<accession>A0A0K1Q8V3</accession>
<dbReference type="UniPathway" id="UPA00070">
    <property type="reaction ID" value="UER00115"/>
</dbReference>
<dbReference type="Gene3D" id="3.40.50.880">
    <property type="match status" value="1"/>
</dbReference>
<evidence type="ECO:0000256" key="10">
    <source>
        <dbReference type="ARBA" id="ARBA00049285"/>
    </source>
</evidence>
<name>A0A0K1Q8V3_9BACT</name>
<comment type="catalytic activity">
    <reaction evidence="9 11">
        <text>hydrogencarbonate + L-glutamine + 2 ATP + H2O = carbamoyl phosphate + L-glutamate + 2 ADP + phosphate + 2 H(+)</text>
        <dbReference type="Rhea" id="RHEA:18633"/>
        <dbReference type="ChEBI" id="CHEBI:15377"/>
        <dbReference type="ChEBI" id="CHEBI:15378"/>
        <dbReference type="ChEBI" id="CHEBI:17544"/>
        <dbReference type="ChEBI" id="CHEBI:29985"/>
        <dbReference type="ChEBI" id="CHEBI:30616"/>
        <dbReference type="ChEBI" id="CHEBI:43474"/>
        <dbReference type="ChEBI" id="CHEBI:58228"/>
        <dbReference type="ChEBI" id="CHEBI:58359"/>
        <dbReference type="ChEBI" id="CHEBI:456216"/>
        <dbReference type="EC" id="6.3.5.5"/>
    </reaction>
</comment>
<feature type="binding site" evidence="11">
    <location>
        <position position="321"/>
    </location>
    <ligand>
        <name>L-glutamine</name>
        <dbReference type="ChEBI" id="CHEBI:58359"/>
    </ligand>
</feature>
<proteinExistence type="inferred from homology"/>
<keyword evidence="4 11" id="KW-0436">Ligase</keyword>
<dbReference type="SUPFAM" id="SSF52317">
    <property type="entry name" value="Class I glutamine amidotransferase-like"/>
    <property type="match status" value="1"/>
</dbReference>
<dbReference type="Gene3D" id="3.50.30.20">
    <property type="entry name" value="Carbamoyl-phosphate synthase small subunit, N-terminal domain"/>
    <property type="match status" value="1"/>
</dbReference>
<feature type="binding site" evidence="11">
    <location>
        <position position="319"/>
    </location>
    <ligand>
        <name>L-glutamine</name>
        <dbReference type="ChEBI" id="CHEBI:58359"/>
    </ligand>
</feature>
<feature type="active site" evidence="11">
    <location>
        <position position="361"/>
    </location>
</feature>
<sequence length="383" mass="40882">MDATNTPNHVSRGERAYLVLADGTIFEGEAFGARGTTTGEAVFTTTMTGYQEVLTDPSYAGQLVVMTAPEIGNVGVNAADAESVDGKPHVAGFILRDSSPVASNWRSEQTLEAYLVEHGIVAISGVDTRRLTRHLRDNGSQNAAIGTASPEELLKLAKDAPDMSGLDLVQRVTPKAPYTFNEGRGAWRIAAPGEAPREPSHHVVAIDYGVKKNILRCLVDAGFRVTVVPASMSAEDILALNPDGIFLSNGPGDPAAVGYAVETIRALLGKKPMFGICLGHQLTAIALGGKTYKLKFGHRGANQPVKDLATGRIEITTQNHGFCVDLNSLPAGVESTHIHLNDGTSEGLSHKDLKVFTVQYHPEAAAGPHDSLYLFDRFKSMMQ</sequence>
<dbReference type="PRINTS" id="PR00097">
    <property type="entry name" value="ANTSNTHASEII"/>
</dbReference>
<evidence type="ECO:0000256" key="5">
    <source>
        <dbReference type="ARBA" id="ARBA00022741"/>
    </source>
</evidence>
<evidence type="ECO:0000256" key="7">
    <source>
        <dbReference type="ARBA" id="ARBA00022962"/>
    </source>
</evidence>
<evidence type="ECO:0000256" key="4">
    <source>
        <dbReference type="ARBA" id="ARBA00022598"/>
    </source>
</evidence>
<feature type="binding site" evidence="11">
    <location>
        <position position="278"/>
    </location>
    <ligand>
        <name>L-glutamine</name>
        <dbReference type="ChEBI" id="CHEBI:58359"/>
    </ligand>
</feature>
<dbReference type="GO" id="GO:0044205">
    <property type="term" value="P:'de novo' UMP biosynthetic process"/>
    <property type="evidence" value="ECO:0007669"/>
    <property type="project" value="UniProtKB-UniRule"/>
</dbReference>
<protein>
    <recommendedName>
        <fullName evidence="11">Carbamoyl phosphate synthase small chain</fullName>
        <ecNumber evidence="11">6.3.5.5</ecNumber>
    </recommendedName>
    <alternativeName>
        <fullName evidence="11">Carbamoyl phosphate synthetase glutamine chain</fullName>
    </alternativeName>
</protein>
<comment type="catalytic activity">
    <reaction evidence="10 11">
        <text>L-glutamine + H2O = L-glutamate + NH4(+)</text>
        <dbReference type="Rhea" id="RHEA:15889"/>
        <dbReference type="ChEBI" id="CHEBI:15377"/>
        <dbReference type="ChEBI" id="CHEBI:28938"/>
        <dbReference type="ChEBI" id="CHEBI:29985"/>
        <dbReference type="ChEBI" id="CHEBI:58359"/>
    </reaction>
</comment>
<dbReference type="InterPro" id="IPR002474">
    <property type="entry name" value="CarbamoylP_synth_ssu_N"/>
</dbReference>
<evidence type="ECO:0000256" key="3">
    <source>
        <dbReference type="ARBA" id="ARBA00007800"/>
    </source>
</evidence>
<keyword evidence="6 11" id="KW-0067">ATP-binding</keyword>
<dbReference type="OrthoDB" id="9804328at2"/>
<reference evidence="13 14" key="1">
    <citation type="submission" date="2015-08" db="EMBL/GenBank/DDBJ databases">
        <authorList>
            <person name="Babu N.S."/>
            <person name="Beckwith C.J."/>
            <person name="Beseler K.G."/>
            <person name="Brison A."/>
            <person name="Carone J.V."/>
            <person name="Caskin T.P."/>
            <person name="Diamond M."/>
            <person name="Durham M.E."/>
            <person name="Foxe J.M."/>
            <person name="Go M."/>
            <person name="Henderson B.A."/>
            <person name="Jones I.B."/>
            <person name="McGettigan J.A."/>
            <person name="Micheletti S.J."/>
            <person name="Nasrallah M.E."/>
            <person name="Ortiz D."/>
            <person name="Piller C.R."/>
            <person name="Privatt S.R."/>
            <person name="Schneider S.L."/>
            <person name="Sharp S."/>
            <person name="Smith T.C."/>
            <person name="Stanton J.D."/>
            <person name="Ullery H.E."/>
            <person name="Wilson R.J."/>
            <person name="Serrano M.G."/>
            <person name="Buck G."/>
            <person name="Lee V."/>
            <person name="Wang Y."/>
            <person name="Carvalho R."/>
            <person name="Voegtly L."/>
            <person name="Shi R."/>
            <person name="Duckworth R."/>
            <person name="Johnson A."/>
            <person name="Loviza R."/>
            <person name="Walstead R."/>
            <person name="Shah Z."/>
            <person name="Kiflezghi M."/>
            <person name="Wade K."/>
            <person name="Ball S.L."/>
            <person name="Bradley K.W."/>
            <person name="Asai D.J."/>
            <person name="Bowman C.A."/>
            <person name="Russell D.A."/>
            <person name="Pope W.H."/>
            <person name="Jacobs-Sera D."/>
            <person name="Hendrix R.W."/>
            <person name="Hatfull G.F."/>
        </authorList>
    </citation>
    <scope>NUCLEOTIDE SEQUENCE [LARGE SCALE GENOMIC DNA]</scope>
    <source>
        <strain evidence="13 14">DSM 27648</strain>
    </source>
</reference>
<dbReference type="InterPro" id="IPR029062">
    <property type="entry name" value="Class_I_gatase-like"/>
</dbReference>
<dbReference type="GO" id="GO:0004359">
    <property type="term" value="F:glutaminase activity"/>
    <property type="evidence" value="ECO:0007669"/>
    <property type="project" value="RHEA"/>
</dbReference>
<dbReference type="InterPro" id="IPR035686">
    <property type="entry name" value="CPSase_GATase1"/>
</dbReference>
<dbReference type="EMBL" id="CP012333">
    <property type="protein sequence ID" value="AKV02168.1"/>
    <property type="molecule type" value="Genomic_DNA"/>
</dbReference>
<gene>
    <name evidence="11" type="primary">carA</name>
    <name evidence="13" type="ORF">AKJ09_08831</name>
</gene>
<dbReference type="CDD" id="cd01744">
    <property type="entry name" value="GATase1_CPSase"/>
    <property type="match status" value="1"/>
</dbReference>
<dbReference type="GO" id="GO:0006526">
    <property type="term" value="P:L-arginine biosynthetic process"/>
    <property type="evidence" value="ECO:0007669"/>
    <property type="project" value="UniProtKB-UniRule"/>
</dbReference>
<feature type="active site" evidence="11">
    <location>
        <position position="363"/>
    </location>
</feature>
<keyword evidence="11" id="KW-0028">Amino-acid biosynthesis</keyword>
<feature type="binding site" evidence="11">
    <location>
        <position position="250"/>
    </location>
    <ligand>
        <name>L-glutamine</name>
        <dbReference type="ChEBI" id="CHEBI:58359"/>
    </ligand>
</feature>
<feature type="binding site" evidence="11">
    <location>
        <position position="281"/>
    </location>
    <ligand>
        <name>L-glutamine</name>
        <dbReference type="ChEBI" id="CHEBI:58359"/>
    </ligand>
</feature>
<evidence type="ECO:0000256" key="8">
    <source>
        <dbReference type="ARBA" id="ARBA00022975"/>
    </source>
</evidence>
<dbReference type="FunFam" id="3.50.30.20:FF:000001">
    <property type="entry name" value="Carbamoyl-phosphate synthase small chain"/>
    <property type="match status" value="1"/>
</dbReference>
<keyword evidence="5 11" id="KW-0547">Nucleotide-binding</keyword>
<feature type="region of interest" description="CPSase" evidence="11">
    <location>
        <begin position="1"/>
        <end position="201"/>
    </location>
</feature>
<dbReference type="NCBIfam" id="TIGR01368">
    <property type="entry name" value="CPSaseIIsmall"/>
    <property type="match status" value="1"/>
</dbReference>
<dbReference type="InterPro" id="IPR006274">
    <property type="entry name" value="CarbamoylP_synth_ssu"/>
</dbReference>
<dbReference type="Proteomes" id="UP000064967">
    <property type="component" value="Chromosome"/>
</dbReference>
<evidence type="ECO:0000256" key="1">
    <source>
        <dbReference type="ARBA" id="ARBA00004812"/>
    </source>
</evidence>
<organism evidence="13 14">
    <name type="scientific">Labilithrix luteola</name>
    <dbReference type="NCBI Taxonomy" id="1391654"/>
    <lineage>
        <taxon>Bacteria</taxon>
        <taxon>Pseudomonadati</taxon>
        <taxon>Myxococcota</taxon>
        <taxon>Polyangia</taxon>
        <taxon>Polyangiales</taxon>
        <taxon>Labilitrichaceae</taxon>
        <taxon>Labilithrix</taxon>
    </lineage>
</organism>
<dbReference type="InterPro" id="IPR050472">
    <property type="entry name" value="Anth_synth/Amidotransfase"/>
</dbReference>
<evidence type="ECO:0000313" key="13">
    <source>
        <dbReference type="EMBL" id="AKV02168.1"/>
    </source>
</evidence>
<dbReference type="AlphaFoldDB" id="A0A0K1Q8V3"/>
<keyword evidence="7 11" id="KW-0315">Glutamine amidotransferase</keyword>
<comment type="pathway">
    <text evidence="2 11">Amino-acid biosynthesis; L-arginine biosynthesis; carbamoyl phosphate from bicarbonate: step 1/1.</text>
</comment>
<dbReference type="InterPro" id="IPR036480">
    <property type="entry name" value="CarbP_synth_ssu_N_sf"/>
</dbReference>
<comment type="pathway">
    <text evidence="1 11">Pyrimidine metabolism; UMP biosynthesis via de novo pathway; (S)-dihydroorotate from bicarbonate: step 1/3.</text>
</comment>
<dbReference type="InterPro" id="IPR017926">
    <property type="entry name" value="GATASE"/>
</dbReference>
<dbReference type="HAMAP" id="MF_01209">
    <property type="entry name" value="CPSase_S_chain"/>
    <property type="match status" value="1"/>
</dbReference>
<dbReference type="Pfam" id="PF00117">
    <property type="entry name" value="GATase"/>
    <property type="match status" value="1"/>
</dbReference>
<dbReference type="KEGG" id="llu:AKJ09_08831"/>
<feature type="binding site" evidence="11">
    <location>
        <position position="58"/>
    </location>
    <ligand>
        <name>L-glutamine</name>
        <dbReference type="ChEBI" id="CHEBI:58359"/>
    </ligand>
</feature>
<dbReference type="PANTHER" id="PTHR43418">
    <property type="entry name" value="MULTIFUNCTIONAL TRYPTOPHAN BIOSYNTHESIS PROTEIN-RELATED"/>
    <property type="match status" value="1"/>
</dbReference>
<feature type="binding site" evidence="11">
    <location>
        <position position="252"/>
    </location>
    <ligand>
        <name>L-glutamine</name>
        <dbReference type="ChEBI" id="CHEBI:58359"/>
    </ligand>
</feature>
<dbReference type="GO" id="GO:0004088">
    <property type="term" value="F:carbamoyl-phosphate synthase (glutamine-hydrolyzing) activity"/>
    <property type="evidence" value="ECO:0007669"/>
    <property type="project" value="UniProtKB-UniRule"/>
</dbReference>
<comment type="similarity">
    <text evidence="3 11">Belongs to the CarA family.</text>
</comment>
<dbReference type="SUPFAM" id="SSF52021">
    <property type="entry name" value="Carbamoyl phosphate synthetase, small subunit N-terminal domain"/>
    <property type="match status" value="1"/>
</dbReference>
<dbReference type="NCBIfam" id="NF009475">
    <property type="entry name" value="PRK12838.1"/>
    <property type="match status" value="1"/>
</dbReference>
<dbReference type="SMART" id="SM01097">
    <property type="entry name" value="CPSase_sm_chain"/>
    <property type="match status" value="1"/>
</dbReference>
<dbReference type="PRINTS" id="PR00099">
    <property type="entry name" value="CPSGATASE"/>
</dbReference>
<evidence type="ECO:0000259" key="12">
    <source>
        <dbReference type="SMART" id="SM01097"/>
    </source>
</evidence>
<dbReference type="UniPathway" id="UPA00068">
    <property type="reaction ID" value="UER00171"/>
</dbReference>
<dbReference type="Pfam" id="PF00988">
    <property type="entry name" value="CPSase_sm_chain"/>
    <property type="match status" value="1"/>
</dbReference>
<evidence type="ECO:0000256" key="9">
    <source>
        <dbReference type="ARBA" id="ARBA00048816"/>
    </source>
</evidence>
<comment type="function">
    <text evidence="11">Small subunit of the glutamine-dependent carbamoyl phosphate synthetase (CPSase). CPSase catalyzes the formation of carbamoyl phosphate from the ammonia moiety of glutamine, carbonate, and phosphate donated by ATP, constituting the first step of 2 biosynthetic pathways, one leading to arginine and/or urea and the other to pyrimidine nucleotides. The small subunit (glutamine amidotransferase) binds and cleaves glutamine to supply the large subunit with the substrate ammonia.</text>
</comment>
<dbReference type="PRINTS" id="PR00096">
    <property type="entry name" value="GATASE"/>
</dbReference>
<dbReference type="PANTHER" id="PTHR43418:SF7">
    <property type="entry name" value="CARBAMOYL-PHOSPHATE SYNTHASE SMALL CHAIN"/>
    <property type="match status" value="1"/>
</dbReference>
<dbReference type="RefSeq" id="WP_146653125.1">
    <property type="nucleotide sequence ID" value="NZ_CP012333.1"/>
</dbReference>
<dbReference type="PATRIC" id="fig|1391654.3.peg.8945"/>
<comment type="subunit">
    <text evidence="11">Composed of two chains; the small (or glutamine) chain promotes the hydrolysis of glutamine to ammonia, which is used by the large (or ammonia) chain to synthesize carbamoyl phosphate. Tetramer of heterodimers (alpha,beta)4.</text>
</comment>
<keyword evidence="11" id="KW-0055">Arginine biosynthesis</keyword>